<feature type="binding site" evidence="3">
    <location>
        <position position="83"/>
    </location>
    <ligand>
        <name>Mg(2+)</name>
        <dbReference type="ChEBI" id="CHEBI:18420"/>
        <label>1</label>
        <note>catalytic</note>
    </ligand>
</feature>
<dbReference type="Gene3D" id="3.30.540.10">
    <property type="entry name" value="Fructose-1,6-Bisphosphatase, subunit A, domain 1"/>
    <property type="match status" value="1"/>
</dbReference>
<feature type="binding site" evidence="3">
    <location>
        <position position="81"/>
    </location>
    <ligand>
        <name>Mg(2+)</name>
        <dbReference type="ChEBI" id="CHEBI:18420"/>
        <label>1</label>
        <note>catalytic</note>
    </ligand>
</feature>
<feature type="binding site" evidence="3">
    <location>
        <position position="201"/>
    </location>
    <ligand>
        <name>Mg(2+)</name>
        <dbReference type="ChEBI" id="CHEBI:18420"/>
        <label>1</label>
        <note>catalytic</note>
    </ligand>
</feature>
<dbReference type="GO" id="GO:0008441">
    <property type="term" value="F:3'(2'),5'-bisphosphate nucleotidase activity"/>
    <property type="evidence" value="ECO:0007669"/>
    <property type="project" value="TreeGrafter"/>
</dbReference>
<organism evidence="4 5">
    <name type="scientific">Actinoallomurus iriomotensis</name>
    <dbReference type="NCBI Taxonomy" id="478107"/>
    <lineage>
        <taxon>Bacteria</taxon>
        <taxon>Bacillati</taxon>
        <taxon>Actinomycetota</taxon>
        <taxon>Actinomycetes</taxon>
        <taxon>Streptosporangiales</taxon>
        <taxon>Thermomonosporaceae</taxon>
        <taxon>Actinoallomurus</taxon>
    </lineage>
</organism>
<dbReference type="AlphaFoldDB" id="A0A9W6W0I1"/>
<dbReference type="Proteomes" id="UP001165074">
    <property type="component" value="Unassembled WGS sequence"/>
</dbReference>
<dbReference type="Pfam" id="PF00459">
    <property type="entry name" value="Inositol_P"/>
    <property type="match status" value="1"/>
</dbReference>
<dbReference type="GO" id="GO:0046872">
    <property type="term" value="F:metal ion binding"/>
    <property type="evidence" value="ECO:0007669"/>
    <property type="project" value="UniProtKB-KW"/>
</dbReference>
<evidence type="ECO:0000313" key="5">
    <source>
        <dbReference type="Proteomes" id="UP001165074"/>
    </source>
</evidence>
<dbReference type="PANTHER" id="PTHR43028">
    <property type="entry name" value="3'(2'),5'-BISPHOSPHATE NUCLEOTIDASE 1"/>
    <property type="match status" value="1"/>
</dbReference>
<reference evidence="4" key="1">
    <citation type="submission" date="2023-03" db="EMBL/GenBank/DDBJ databases">
        <title>Actinoallomurus iriomotensis NBRC 103684.</title>
        <authorList>
            <person name="Ichikawa N."/>
            <person name="Sato H."/>
            <person name="Tonouchi N."/>
        </authorList>
    </citation>
    <scope>NUCLEOTIDE SEQUENCE</scope>
    <source>
        <strain evidence="4">NBRC 103684</strain>
    </source>
</reference>
<feature type="binding site" evidence="3">
    <location>
        <position position="63"/>
    </location>
    <ligand>
        <name>Mg(2+)</name>
        <dbReference type="ChEBI" id="CHEBI:18420"/>
        <label>1</label>
        <note>catalytic</note>
    </ligand>
</feature>
<evidence type="ECO:0000256" key="3">
    <source>
        <dbReference type="PIRSR" id="PIRSR600760-2"/>
    </source>
</evidence>
<dbReference type="PANTHER" id="PTHR43028:SF5">
    <property type="entry name" value="3'(2'),5'-BISPHOSPHATE NUCLEOTIDASE 1"/>
    <property type="match status" value="1"/>
</dbReference>
<protein>
    <recommendedName>
        <fullName evidence="2">inositol-phosphate phosphatase</fullName>
        <ecNumber evidence="2">3.1.3.25</ecNumber>
    </recommendedName>
</protein>
<keyword evidence="5" id="KW-1185">Reference proteome</keyword>
<accession>A0A9W6W0I1</accession>
<proteinExistence type="predicted"/>
<feature type="binding site" evidence="3">
    <location>
        <position position="84"/>
    </location>
    <ligand>
        <name>Mg(2+)</name>
        <dbReference type="ChEBI" id="CHEBI:18420"/>
        <label>1</label>
        <note>catalytic</note>
    </ligand>
</feature>
<keyword evidence="3" id="KW-0460">Magnesium</keyword>
<keyword evidence="3" id="KW-0479">Metal-binding</keyword>
<comment type="caution">
    <text evidence="4">The sequence shown here is derived from an EMBL/GenBank/DDBJ whole genome shotgun (WGS) entry which is preliminary data.</text>
</comment>
<evidence type="ECO:0000313" key="4">
    <source>
        <dbReference type="EMBL" id="GLY84936.1"/>
    </source>
</evidence>
<dbReference type="EMBL" id="BSTK01000003">
    <property type="protein sequence ID" value="GLY84936.1"/>
    <property type="molecule type" value="Genomic_DNA"/>
</dbReference>
<dbReference type="GO" id="GO:0046854">
    <property type="term" value="P:phosphatidylinositol phosphate biosynthetic process"/>
    <property type="evidence" value="ECO:0007669"/>
    <property type="project" value="InterPro"/>
</dbReference>
<sequence length="255" mass="27204">MTHDDHALARDLATEAGALLLRLRADRGFGDLKALRDAGDRESHVYLTEALARQRPGDSVLSEEGKDELSRLEAERVWIVDPLDGTREYAEEGRGDWAVHVALWQRDEGTTGGLAAGAVALPSQGRTLSTAEPIELSQVDTGHIRVAVSRSRPPEFATRLAEHLDVDVELVPIGSAGAKVAAVLLGDVDAYVHAGGQYEWDSAAPVAVAHAVGAHASRIDGSPLTYNEEDTLLPDILVCHPELAPTLLAGIRAVL</sequence>
<dbReference type="GO" id="GO:0000103">
    <property type="term" value="P:sulfate assimilation"/>
    <property type="evidence" value="ECO:0007669"/>
    <property type="project" value="TreeGrafter"/>
</dbReference>
<dbReference type="InterPro" id="IPR000760">
    <property type="entry name" value="Inositol_monophosphatase-like"/>
</dbReference>
<dbReference type="SUPFAM" id="SSF56655">
    <property type="entry name" value="Carbohydrate phosphatase"/>
    <property type="match status" value="1"/>
</dbReference>
<name>A0A9W6W0I1_9ACTN</name>
<comment type="catalytic activity">
    <reaction evidence="1">
        <text>a myo-inositol phosphate + H2O = myo-inositol + phosphate</text>
        <dbReference type="Rhea" id="RHEA:24056"/>
        <dbReference type="ChEBI" id="CHEBI:15377"/>
        <dbReference type="ChEBI" id="CHEBI:17268"/>
        <dbReference type="ChEBI" id="CHEBI:43474"/>
        <dbReference type="ChEBI" id="CHEBI:84139"/>
        <dbReference type="EC" id="3.1.3.25"/>
    </reaction>
</comment>
<comment type="cofactor">
    <cofactor evidence="3">
        <name>Mg(2+)</name>
        <dbReference type="ChEBI" id="CHEBI:18420"/>
    </cofactor>
</comment>
<gene>
    <name evidence="4" type="ORF">Airi02_028650</name>
</gene>
<dbReference type="RefSeq" id="WP_285571228.1">
    <property type="nucleotide sequence ID" value="NZ_BSTK01000003.1"/>
</dbReference>
<dbReference type="GO" id="GO:0052834">
    <property type="term" value="F:inositol monophosphate phosphatase activity"/>
    <property type="evidence" value="ECO:0007669"/>
    <property type="project" value="UniProtKB-EC"/>
</dbReference>
<dbReference type="GO" id="GO:0050427">
    <property type="term" value="P:3'-phosphoadenosine 5'-phosphosulfate metabolic process"/>
    <property type="evidence" value="ECO:0007669"/>
    <property type="project" value="TreeGrafter"/>
</dbReference>
<evidence type="ECO:0000256" key="1">
    <source>
        <dbReference type="ARBA" id="ARBA00001033"/>
    </source>
</evidence>
<dbReference type="CDD" id="cd01638">
    <property type="entry name" value="CysQ"/>
    <property type="match status" value="1"/>
</dbReference>
<dbReference type="InterPro" id="IPR050725">
    <property type="entry name" value="CysQ/Inositol_MonoPase"/>
</dbReference>
<evidence type="ECO:0000256" key="2">
    <source>
        <dbReference type="ARBA" id="ARBA00013106"/>
    </source>
</evidence>
<dbReference type="EC" id="3.1.3.25" evidence="2"/>
<dbReference type="PROSITE" id="PS00630">
    <property type="entry name" value="IMP_2"/>
    <property type="match status" value="1"/>
</dbReference>
<dbReference type="Gene3D" id="3.40.190.80">
    <property type="match status" value="1"/>
</dbReference>
<dbReference type="InterPro" id="IPR020550">
    <property type="entry name" value="Inositol_monophosphatase_CS"/>
</dbReference>